<evidence type="ECO:0000313" key="9">
    <source>
        <dbReference type="Proteomes" id="UP000032452"/>
    </source>
</evidence>
<dbReference type="Gene3D" id="2.40.30.60">
    <property type="entry name" value="RimM"/>
    <property type="match status" value="1"/>
</dbReference>
<reference evidence="8 9" key="1">
    <citation type="submission" date="2015-02" db="EMBL/GenBank/DDBJ databases">
        <title>Draft genome of a novel marine cyanobacterium (Chroococcales) isolated from South Atlantic Ocean.</title>
        <authorList>
            <person name="Rigonato J."/>
            <person name="Alvarenga D.O."/>
            <person name="Branco L.H."/>
            <person name="Varani A.M."/>
            <person name="Brandini F.P."/>
            <person name="Fiore M.F."/>
        </authorList>
    </citation>
    <scope>NUCLEOTIDE SEQUENCE [LARGE SCALE GENOMIC DNA]</scope>
    <source>
        <strain evidence="8 9">CENA595</strain>
    </source>
</reference>
<dbReference type="AlphaFoldDB" id="A0A0D8ZWJ2"/>
<dbReference type="PATRIC" id="fig|1618023.3.peg.4028"/>
<dbReference type="GO" id="GO:0042274">
    <property type="term" value="P:ribosomal small subunit biogenesis"/>
    <property type="evidence" value="ECO:0007669"/>
    <property type="project" value="UniProtKB-UniRule"/>
</dbReference>
<dbReference type="RefSeq" id="WP_045054711.1">
    <property type="nucleotide sequence ID" value="NZ_CAWMDP010000046.1"/>
</dbReference>
<dbReference type="OrthoDB" id="9810331at2"/>
<evidence type="ECO:0000313" key="8">
    <source>
        <dbReference type="EMBL" id="KJH71606.1"/>
    </source>
</evidence>
<evidence type="ECO:0000256" key="3">
    <source>
        <dbReference type="ARBA" id="ARBA00022552"/>
    </source>
</evidence>
<dbReference type="PANTHER" id="PTHR33692:SF1">
    <property type="entry name" value="RIBOSOME MATURATION FACTOR RIMM"/>
    <property type="match status" value="1"/>
</dbReference>
<dbReference type="NCBIfam" id="TIGR02273">
    <property type="entry name" value="16S_RimM"/>
    <property type="match status" value="1"/>
</dbReference>
<dbReference type="EMBL" id="JYON01000010">
    <property type="protein sequence ID" value="KJH71606.1"/>
    <property type="molecule type" value="Genomic_DNA"/>
</dbReference>
<comment type="function">
    <text evidence="5">An accessory protein needed during the final step in the assembly of 30S ribosomal subunit, possibly for assembly of the head region. Essential for efficient processing of 16S rRNA. May be needed both before and after RbfA during the maturation of 16S rRNA. It has affinity for free ribosomal 30S subunits but not for 70S ribosomes.</text>
</comment>
<dbReference type="Pfam" id="PF01782">
    <property type="entry name" value="RimM"/>
    <property type="match status" value="1"/>
</dbReference>
<keyword evidence="1 5" id="KW-0963">Cytoplasm</keyword>
<comment type="domain">
    <text evidence="5">The PRC barrel domain binds ribosomal protein uS19.</text>
</comment>
<dbReference type="Pfam" id="PF24986">
    <property type="entry name" value="PRC_RimM"/>
    <property type="match status" value="1"/>
</dbReference>
<evidence type="ECO:0000256" key="4">
    <source>
        <dbReference type="ARBA" id="ARBA00023186"/>
    </source>
</evidence>
<sequence length="195" mass="21517">MSKSKPSSKLTLQNSKLPAGWLQIGKIVAPQGLRGEVRVYPDSDFPERFESPGTRWLWRGGEEPQPIELVSGRYIEGKGLYVLKLAGIDDCDRAEALRGWFLLVPESDRPTSLSEDEYHVLDLIGLEVFNQLTQTVVGKVVDIIPAGNDLLEVQLDSQAKTVLIPFVHAIAPVVDLEIGRIEIVPPPGLLELGKE</sequence>
<dbReference type="InterPro" id="IPR002676">
    <property type="entry name" value="RimM_N"/>
</dbReference>
<dbReference type="SUPFAM" id="SSF50346">
    <property type="entry name" value="PRC-barrel domain"/>
    <property type="match status" value="1"/>
</dbReference>
<keyword evidence="3 5" id="KW-0698">rRNA processing</keyword>
<comment type="subunit">
    <text evidence="5">Binds ribosomal protein uS19.</text>
</comment>
<dbReference type="HAMAP" id="MF_00014">
    <property type="entry name" value="Ribosome_mat_RimM"/>
    <property type="match status" value="1"/>
</dbReference>
<evidence type="ECO:0000256" key="1">
    <source>
        <dbReference type="ARBA" id="ARBA00022490"/>
    </source>
</evidence>
<feature type="domain" description="Ribosome maturation factor RimM PRC barrel" evidence="7">
    <location>
        <begin position="122"/>
        <end position="189"/>
    </location>
</feature>
<dbReference type="STRING" id="1618023.UH38_11055"/>
<dbReference type="InterPro" id="IPR009000">
    <property type="entry name" value="Transl_B-barrel_sf"/>
</dbReference>
<proteinExistence type="inferred from homology"/>
<comment type="similarity">
    <text evidence="5">Belongs to the RimM family.</text>
</comment>
<dbReference type="InterPro" id="IPR036976">
    <property type="entry name" value="RimM_N_sf"/>
</dbReference>
<dbReference type="Gene3D" id="2.30.30.240">
    <property type="entry name" value="PRC-barrel domain"/>
    <property type="match status" value="1"/>
</dbReference>
<evidence type="ECO:0000256" key="5">
    <source>
        <dbReference type="HAMAP-Rule" id="MF_00014"/>
    </source>
</evidence>
<keyword evidence="2 5" id="KW-0690">Ribosome biogenesis</keyword>
<evidence type="ECO:0000259" key="7">
    <source>
        <dbReference type="Pfam" id="PF24986"/>
    </source>
</evidence>
<dbReference type="InterPro" id="IPR011961">
    <property type="entry name" value="RimM"/>
</dbReference>
<keyword evidence="4 5" id="KW-0143">Chaperone</keyword>
<dbReference type="GO" id="GO:0043022">
    <property type="term" value="F:ribosome binding"/>
    <property type="evidence" value="ECO:0007669"/>
    <property type="project" value="InterPro"/>
</dbReference>
<comment type="caution">
    <text evidence="8">The sequence shown here is derived from an EMBL/GenBank/DDBJ whole genome shotgun (WGS) entry which is preliminary data.</text>
</comment>
<dbReference type="InterPro" id="IPR056792">
    <property type="entry name" value="PRC_RimM"/>
</dbReference>
<keyword evidence="9" id="KW-1185">Reference proteome</keyword>
<protein>
    <recommendedName>
        <fullName evidence="5">Ribosome maturation factor RimM</fullName>
    </recommendedName>
</protein>
<accession>A0A0D8ZWJ2</accession>
<dbReference type="GO" id="GO:0005737">
    <property type="term" value="C:cytoplasm"/>
    <property type="evidence" value="ECO:0007669"/>
    <property type="project" value="UniProtKB-SubCell"/>
</dbReference>
<dbReference type="InterPro" id="IPR011033">
    <property type="entry name" value="PRC_barrel-like_sf"/>
</dbReference>
<evidence type="ECO:0000259" key="6">
    <source>
        <dbReference type="Pfam" id="PF01782"/>
    </source>
</evidence>
<dbReference type="GO" id="GO:0005840">
    <property type="term" value="C:ribosome"/>
    <property type="evidence" value="ECO:0007669"/>
    <property type="project" value="InterPro"/>
</dbReference>
<name>A0A0D8ZWJ2_9CYAN</name>
<gene>
    <name evidence="5" type="primary">rimM</name>
    <name evidence="8" type="ORF">UH38_11055</name>
</gene>
<evidence type="ECO:0000256" key="2">
    <source>
        <dbReference type="ARBA" id="ARBA00022517"/>
    </source>
</evidence>
<dbReference type="PANTHER" id="PTHR33692">
    <property type="entry name" value="RIBOSOME MATURATION FACTOR RIMM"/>
    <property type="match status" value="1"/>
</dbReference>
<dbReference type="SUPFAM" id="SSF50447">
    <property type="entry name" value="Translation proteins"/>
    <property type="match status" value="1"/>
</dbReference>
<dbReference type="GO" id="GO:0006364">
    <property type="term" value="P:rRNA processing"/>
    <property type="evidence" value="ECO:0007669"/>
    <property type="project" value="UniProtKB-UniRule"/>
</dbReference>
<organism evidence="8 9">
    <name type="scientific">Aliterella atlantica CENA595</name>
    <dbReference type="NCBI Taxonomy" id="1618023"/>
    <lineage>
        <taxon>Bacteria</taxon>
        <taxon>Bacillati</taxon>
        <taxon>Cyanobacteriota</taxon>
        <taxon>Cyanophyceae</taxon>
        <taxon>Chroococcidiopsidales</taxon>
        <taxon>Aliterellaceae</taxon>
        <taxon>Aliterella</taxon>
    </lineage>
</organism>
<comment type="subcellular location">
    <subcellularLocation>
        <location evidence="5">Cytoplasm</location>
    </subcellularLocation>
</comment>
<dbReference type="Proteomes" id="UP000032452">
    <property type="component" value="Unassembled WGS sequence"/>
</dbReference>
<feature type="domain" description="RimM N-terminal" evidence="6">
    <location>
        <begin position="23"/>
        <end position="108"/>
    </location>
</feature>